<reference evidence="4" key="3">
    <citation type="submission" date="2015-09" db="EMBL/GenBank/DDBJ databases">
        <authorList>
            <person name="Fill T.P."/>
            <person name="Baretta J.F."/>
            <person name="de Almeida L.G."/>
            <person name="Rocha M."/>
            <person name="de Souza D.H."/>
            <person name="Malavazi I."/>
            <person name="Cerdeira L.T."/>
            <person name="Hong H."/>
            <person name="Samborskyy M."/>
            <person name="de Vasconcelos A.T."/>
            <person name="Leadlay P."/>
            <person name="Rodrigues-Filho E."/>
        </authorList>
    </citation>
    <scope>NUCLEOTIDE SEQUENCE [LARGE SCALE GENOMIC DNA]</scope>
    <source>
        <strain evidence="4">LaBioMMi 136</strain>
    </source>
</reference>
<evidence type="ECO:0000313" key="1">
    <source>
        <dbReference type="EMBL" id="CEJ60463.1"/>
    </source>
</evidence>
<dbReference type="AlphaFoldDB" id="A0A0F7TUT8"/>
<reference evidence="1" key="1">
    <citation type="submission" date="2014-11" db="EMBL/GenBank/DDBJ databases">
        <authorList>
            <person name="Zhu J."/>
            <person name="Qi W."/>
            <person name="Song R."/>
        </authorList>
    </citation>
    <scope>NUCLEOTIDE SEQUENCE [LARGE SCALE GENOMIC DNA]</scope>
</reference>
<dbReference type="PANTHER" id="PTHR43857">
    <property type="entry name" value="BLR7761 PROTEIN"/>
    <property type="match status" value="1"/>
</dbReference>
<dbReference type="InterPro" id="IPR006175">
    <property type="entry name" value="YjgF/YER057c/UK114"/>
</dbReference>
<dbReference type="PANTHER" id="PTHR43857:SF1">
    <property type="entry name" value="YJGH FAMILY PROTEIN"/>
    <property type="match status" value="1"/>
</dbReference>
<keyword evidence="3" id="KW-1185">Reference proteome</keyword>
<evidence type="ECO:0000313" key="3">
    <source>
        <dbReference type="Proteomes" id="UP000042958"/>
    </source>
</evidence>
<dbReference type="Proteomes" id="UP000042958">
    <property type="component" value="Unassembled WGS sequence"/>
</dbReference>
<evidence type="ECO:0000313" key="4">
    <source>
        <dbReference type="Proteomes" id="UP000190744"/>
    </source>
</evidence>
<name>A0A0F7TUT8_PENBI</name>
<dbReference type="InterPro" id="IPR035959">
    <property type="entry name" value="RutC-like_sf"/>
</dbReference>
<dbReference type="EMBL" id="LJBN01000167">
    <property type="protein sequence ID" value="OOQ85670.1"/>
    <property type="molecule type" value="Genomic_DNA"/>
</dbReference>
<accession>A0A0F7TUT8</accession>
<dbReference type="OrthoDB" id="686384at2759"/>
<gene>
    <name evidence="2" type="ORF">PEBR_25677</name>
    <name evidence="1" type="ORF">PMG11_09036</name>
</gene>
<dbReference type="SUPFAM" id="SSF55298">
    <property type="entry name" value="YjgF-like"/>
    <property type="match status" value="1"/>
</dbReference>
<evidence type="ECO:0000313" key="2">
    <source>
        <dbReference type="EMBL" id="OOQ85670.1"/>
    </source>
</evidence>
<organism evidence="1 3">
    <name type="scientific">Penicillium brasilianum</name>
    <dbReference type="NCBI Taxonomy" id="104259"/>
    <lineage>
        <taxon>Eukaryota</taxon>
        <taxon>Fungi</taxon>
        <taxon>Dikarya</taxon>
        <taxon>Ascomycota</taxon>
        <taxon>Pezizomycotina</taxon>
        <taxon>Eurotiomycetes</taxon>
        <taxon>Eurotiomycetidae</taxon>
        <taxon>Eurotiales</taxon>
        <taxon>Aspergillaceae</taxon>
        <taxon>Penicillium</taxon>
    </lineage>
</organism>
<reference evidence="2" key="4">
    <citation type="submission" date="2015-09" db="EMBL/GenBank/DDBJ databases">
        <authorList>
            <person name="Jackson K.R."/>
            <person name="Lunt B.L."/>
            <person name="Fisher J.N.B."/>
            <person name="Gardner A.V."/>
            <person name="Bailey M.E."/>
            <person name="Deus L.M."/>
            <person name="Earl A.S."/>
            <person name="Gibby P.D."/>
            <person name="Hartmann K.A."/>
            <person name="Liu J.E."/>
            <person name="Manci A.M."/>
            <person name="Nielsen D.A."/>
            <person name="Solomon M.B."/>
            <person name="Breakwell D.P."/>
            <person name="Burnett S.H."/>
            <person name="Grose J.H."/>
        </authorList>
    </citation>
    <scope>NUCLEOTIDE SEQUENCE [LARGE SCALE GENOMIC DNA]</scope>
    <source>
        <strain evidence="2">LaBioMMi 136</strain>
    </source>
</reference>
<dbReference type="STRING" id="104259.A0A0F7TUT8"/>
<dbReference type="Pfam" id="PF01042">
    <property type="entry name" value="Ribonuc_L-PSP"/>
    <property type="match status" value="1"/>
</dbReference>
<reference evidence="3" key="2">
    <citation type="journal article" date="2015" name="Genome Announc.">
        <title>Draft genome sequence of the fungus Penicillium brasilianum MG11.</title>
        <authorList>
            <person name="Horn F."/>
            <person name="Linde J."/>
            <person name="Mattern D.J."/>
            <person name="Walther G."/>
            <person name="Guthke R."/>
            <person name="Brakhage A.A."/>
            <person name="Valiante V."/>
        </authorList>
    </citation>
    <scope>NUCLEOTIDE SEQUENCE [LARGE SCALE GENOMIC DNA]</scope>
    <source>
        <strain evidence="3">MG11</strain>
    </source>
</reference>
<dbReference type="Gene3D" id="3.30.1330.40">
    <property type="entry name" value="RutC-like"/>
    <property type="match status" value="1"/>
</dbReference>
<dbReference type="EMBL" id="CDHK01000008">
    <property type="protein sequence ID" value="CEJ60463.1"/>
    <property type="molecule type" value="Genomic_DNA"/>
</dbReference>
<dbReference type="Proteomes" id="UP000190744">
    <property type="component" value="Unassembled WGS sequence"/>
</dbReference>
<proteinExistence type="predicted"/>
<sequence>MASDTPSTQKRFYSTSSPWEAKFGYYRAVRHGRHIFVSGSTAADPDSPPEAPRVRFPGDARQQTRITLEEIIQAIQAVGGRGAESVVRCRMFVSRKEDCGIVGEAFREVLGKHNGGQVGAAATMIVVANSFVDDDMLVEIEVDAIAEED</sequence>
<protein>
    <submittedName>
        <fullName evidence="2">Putative L-PSP family endoribonuclease</fullName>
    </submittedName>
</protein>